<dbReference type="AlphaFoldDB" id="A0A934KKM6"/>
<evidence type="ECO:0000256" key="1">
    <source>
        <dbReference type="SAM" id="Phobius"/>
    </source>
</evidence>
<dbReference type="RefSeq" id="WP_338180389.1">
    <property type="nucleotide sequence ID" value="NZ_JAEKNQ010000040.1"/>
</dbReference>
<comment type="caution">
    <text evidence="2">The sequence shown here is derived from an EMBL/GenBank/DDBJ whole genome shotgun (WGS) entry which is preliminary data.</text>
</comment>
<dbReference type="Proteomes" id="UP000620075">
    <property type="component" value="Unassembled WGS sequence"/>
</dbReference>
<evidence type="ECO:0000313" key="2">
    <source>
        <dbReference type="EMBL" id="MBJ7603795.1"/>
    </source>
</evidence>
<protein>
    <submittedName>
        <fullName evidence="2">Uncharacterized protein</fullName>
    </submittedName>
</protein>
<dbReference type="Pfam" id="PF24400">
    <property type="entry name" value="DUF7544"/>
    <property type="match status" value="1"/>
</dbReference>
<feature type="transmembrane region" description="Helical" evidence="1">
    <location>
        <begin position="162"/>
        <end position="183"/>
    </location>
</feature>
<keyword evidence="1" id="KW-1133">Transmembrane helix</keyword>
<feature type="transmembrane region" description="Helical" evidence="1">
    <location>
        <begin position="264"/>
        <end position="289"/>
    </location>
</feature>
<sequence>MSYAEPIVRPLRIIWGHKYVLLLALFGGADVASSGSFINGFNGYPRAGNGGRSSGGNIQPPDPNAIAALAVAFAVIVVALLLLIVIWFFLSCLTRGALTRAIAEHDAQRPFNLSDSLRAGLASFGWILLLRLLAFAAAIVLLLPFAVLVLGFSQLHNQPPAVVLLVVAGIAYFGLALGVSIALGLIQLLALRAIVLEQLSALAAISRALGVFMRRPGRVLLIWLIQVGLGLGVGIAVTVVVIVIALIFGLGGLAITSLLQLSPLLAFGLGGLALLLVSLLIGAVTGAYFSAYWTVAYRRLELDRPQVGLAPYAAAP</sequence>
<dbReference type="EMBL" id="JAEKNQ010000040">
    <property type="protein sequence ID" value="MBJ7603795.1"/>
    <property type="molecule type" value="Genomic_DNA"/>
</dbReference>
<gene>
    <name evidence="2" type="ORF">JF888_11470</name>
</gene>
<organism evidence="2 3">
    <name type="scientific">Candidatus Dormiibacter inghamiae</name>
    <dbReference type="NCBI Taxonomy" id="3127013"/>
    <lineage>
        <taxon>Bacteria</taxon>
        <taxon>Bacillati</taxon>
        <taxon>Candidatus Dormiibacterota</taxon>
        <taxon>Candidatus Dormibacteria</taxon>
        <taxon>Candidatus Dormibacterales</taxon>
        <taxon>Candidatus Dormibacteraceae</taxon>
        <taxon>Candidatus Dormiibacter</taxon>
    </lineage>
</organism>
<proteinExistence type="predicted"/>
<feature type="transmembrane region" description="Helical" evidence="1">
    <location>
        <begin position="124"/>
        <end position="150"/>
    </location>
</feature>
<accession>A0A934KKM6</accession>
<evidence type="ECO:0000313" key="3">
    <source>
        <dbReference type="Proteomes" id="UP000620075"/>
    </source>
</evidence>
<keyword evidence="1" id="KW-0472">Membrane</keyword>
<keyword evidence="1" id="KW-0812">Transmembrane</keyword>
<name>A0A934KKM6_9BACT</name>
<reference evidence="2 3" key="1">
    <citation type="submission" date="2020-10" db="EMBL/GenBank/DDBJ databases">
        <title>Ca. Dormibacterota MAGs.</title>
        <authorList>
            <person name="Montgomery K."/>
        </authorList>
    </citation>
    <scope>NUCLEOTIDE SEQUENCE [LARGE SCALE GENOMIC DNA]</scope>
    <source>
        <strain evidence="2">SC8811_S16_3</strain>
    </source>
</reference>
<feature type="transmembrane region" description="Helical" evidence="1">
    <location>
        <begin position="20"/>
        <end position="44"/>
    </location>
</feature>
<feature type="transmembrane region" description="Helical" evidence="1">
    <location>
        <begin position="221"/>
        <end position="252"/>
    </location>
</feature>
<feature type="transmembrane region" description="Helical" evidence="1">
    <location>
        <begin position="65"/>
        <end position="90"/>
    </location>
</feature>
<dbReference type="InterPro" id="IPR055966">
    <property type="entry name" value="DUF7544"/>
</dbReference>